<dbReference type="InterPro" id="IPR004304">
    <property type="entry name" value="FmdA_AmdA"/>
</dbReference>
<gene>
    <name evidence="1" type="ORF">JEOPIN946_00369</name>
</gene>
<evidence type="ECO:0000313" key="2">
    <source>
        <dbReference type="Proteomes" id="UP000588186"/>
    </source>
</evidence>
<reference evidence="1 2" key="1">
    <citation type="submission" date="2020-07" db="EMBL/GenBank/DDBJ databases">
        <authorList>
            <person name="Criscuolo A."/>
        </authorList>
    </citation>
    <scope>NUCLEOTIDE SEQUENCE [LARGE SCALE GENOMIC DNA]</scope>
    <source>
        <strain evidence="1">CIP107946</strain>
    </source>
</reference>
<dbReference type="PANTHER" id="PTHR31891">
    <property type="entry name" value="FORMAMIDASE C869.04-RELATED"/>
    <property type="match status" value="1"/>
</dbReference>
<sequence length="434" mass="46736">MTEMKFSSEVFVDQLTNGVLDPNEPMRFHVKDGGTIVANTAPGCWGPMITPELKGGHEVTQPVYVEGAEVGDTIAIKIKSIEVTSIATSSGTDAPVEGRFHGDPFVAGYCETCKVENPKTVVEGTGEDSVRCATCGNPVTPFHLTHGYTMVFNDNKTVGITVDKQAVDIITEDPKKYMNTPKCSIQNPIVSFAKHDIPYVPARVIPFLGQLGTTPSKAFPDSHNAGDFAQFLIDAPHSFSMSVDDIEHRTDGHMDINRVREGTVVFAPVKVEGGGVYMGDMHAMQGNGEIAGHTTDVSGNVKLEVSVIKGLKLEGPVILPLVEDLPLVAKPFSEKELEAARLLSEEWGMEGNVEESYPVSFVGTGANLNEATDNGLSRAANLLGLSVEEVKNRATITGSIDVGRNPGVITVTFLVPKSILEKIKIDQYVQSFYK</sequence>
<proteinExistence type="predicted"/>
<accession>A0A6V7R4H0</accession>
<dbReference type="Gene3D" id="2.60.120.580">
    <property type="entry name" value="Acetamidase/Formamidase-like domains"/>
    <property type="match status" value="1"/>
</dbReference>
<dbReference type="Pfam" id="PF03069">
    <property type="entry name" value="FmdA_AmdA"/>
    <property type="match status" value="1"/>
</dbReference>
<dbReference type="Proteomes" id="UP000588186">
    <property type="component" value="Unassembled WGS sequence"/>
</dbReference>
<organism evidence="1 2">
    <name type="scientific">Phocicoccus pinnipedialis</name>
    <dbReference type="NCBI Taxonomy" id="110845"/>
    <lineage>
        <taxon>Bacteria</taxon>
        <taxon>Bacillati</taxon>
        <taxon>Bacillota</taxon>
        <taxon>Bacilli</taxon>
        <taxon>Bacillales</taxon>
        <taxon>Salinicoccaceae</taxon>
        <taxon>Phocicoccus</taxon>
    </lineage>
</organism>
<dbReference type="SUPFAM" id="SSF141130">
    <property type="entry name" value="Acetamidase/Formamidase-like"/>
    <property type="match status" value="1"/>
</dbReference>
<keyword evidence="2" id="KW-1185">Reference proteome</keyword>
<name>A0A6V7R4H0_9BACL</name>
<evidence type="ECO:0008006" key="3">
    <source>
        <dbReference type="Google" id="ProtNLM"/>
    </source>
</evidence>
<dbReference type="AlphaFoldDB" id="A0A6V7R4H0"/>
<dbReference type="PANTHER" id="PTHR31891:SF1">
    <property type="entry name" value="FORMAMIDASE C869.04-RELATED"/>
    <property type="match status" value="1"/>
</dbReference>
<comment type="caution">
    <text evidence="1">The sequence shown here is derived from an EMBL/GenBank/DDBJ whole genome shotgun (WGS) entry which is preliminary data.</text>
</comment>
<dbReference type="EMBL" id="CAJEWB010000005">
    <property type="protein sequence ID" value="CAD2072271.1"/>
    <property type="molecule type" value="Genomic_DNA"/>
</dbReference>
<evidence type="ECO:0000313" key="1">
    <source>
        <dbReference type="EMBL" id="CAD2072271.1"/>
    </source>
</evidence>
<protein>
    <recommendedName>
        <fullName evidence="3">Acetamidase/Formamidase family protein</fullName>
    </recommendedName>
</protein>
<dbReference type="GO" id="GO:0016811">
    <property type="term" value="F:hydrolase activity, acting on carbon-nitrogen (but not peptide) bonds, in linear amides"/>
    <property type="evidence" value="ECO:0007669"/>
    <property type="project" value="InterPro"/>
</dbReference>